<organism evidence="2 3">
    <name type="scientific">Metallococcus carri</name>
    <dbReference type="NCBI Taxonomy" id="1656884"/>
    <lineage>
        <taxon>Bacteria</taxon>
        <taxon>Bacillati</taxon>
        <taxon>Actinomycetota</taxon>
        <taxon>Actinomycetes</taxon>
        <taxon>Micrococcales</taxon>
        <taxon>Dermacoccaceae</taxon>
        <taxon>Metallococcus</taxon>
    </lineage>
</organism>
<proteinExistence type="predicted"/>
<dbReference type="Proteomes" id="UP000744769">
    <property type="component" value="Unassembled WGS sequence"/>
</dbReference>
<feature type="transmembrane region" description="Helical" evidence="1">
    <location>
        <begin position="31"/>
        <end position="50"/>
    </location>
</feature>
<keyword evidence="3" id="KW-1185">Reference proteome</keyword>
<reference evidence="2" key="1">
    <citation type="submission" date="2020-03" db="EMBL/GenBank/DDBJ databases">
        <title>Draft sequencing of Calidifontibacter sp. DB0510.</title>
        <authorList>
            <person name="Kim D.-U."/>
        </authorList>
    </citation>
    <scope>NUCLEOTIDE SEQUENCE</scope>
    <source>
        <strain evidence="2">DB0510</strain>
    </source>
</reference>
<protein>
    <submittedName>
        <fullName evidence="2">Uncharacterized protein</fullName>
    </submittedName>
</protein>
<dbReference type="EMBL" id="JAAOIV010000012">
    <property type="protein sequence ID" value="NHN57121.1"/>
    <property type="molecule type" value="Genomic_DNA"/>
</dbReference>
<accession>A0A967EG11</accession>
<gene>
    <name evidence="2" type="ORF">G9U51_15225</name>
</gene>
<dbReference type="RefSeq" id="WP_166198055.1">
    <property type="nucleotide sequence ID" value="NZ_JAAOIV010000012.1"/>
</dbReference>
<keyword evidence="1" id="KW-1133">Transmembrane helix</keyword>
<name>A0A967EG11_9MICO</name>
<evidence type="ECO:0000313" key="2">
    <source>
        <dbReference type="EMBL" id="NHN57121.1"/>
    </source>
</evidence>
<keyword evidence="1" id="KW-0812">Transmembrane</keyword>
<sequence length="62" mass="6879">MDGNALTAVGLLMVGVVCELGYGLTHLSSPWGWAYVLLAIVSMVAVHLVWRSREQSDHRQQR</sequence>
<keyword evidence="1" id="KW-0472">Membrane</keyword>
<dbReference type="AlphaFoldDB" id="A0A967EG11"/>
<evidence type="ECO:0000313" key="3">
    <source>
        <dbReference type="Proteomes" id="UP000744769"/>
    </source>
</evidence>
<evidence type="ECO:0000256" key="1">
    <source>
        <dbReference type="SAM" id="Phobius"/>
    </source>
</evidence>
<comment type="caution">
    <text evidence="2">The sequence shown here is derived from an EMBL/GenBank/DDBJ whole genome shotgun (WGS) entry which is preliminary data.</text>
</comment>